<dbReference type="AlphaFoldDB" id="A0A5C4TI40"/>
<evidence type="ECO:0000313" key="3">
    <source>
        <dbReference type="Proteomes" id="UP000313312"/>
    </source>
</evidence>
<dbReference type="PANTHER" id="PTHR40254">
    <property type="entry name" value="BLR0577 PROTEIN"/>
    <property type="match status" value="1"/>
</dbReference>
<protein>
    <recommendedName>
        <fullName evidence="1">FAD-dependent urate hydroxylase HpyO/Asp monooxygenase CreE-like FAD/NAD(P)-binding domain-containing protein</fullName>
    </recommendedName>
</protein>
<dbReference type="SUPFAM" id="SSF51905">
    <property type="entry name" value="FAD/NAD(P)-binding domain"/>
    <property type="match status" value="1"/>
</dbReference>
<dbReference type="Proteomes" id="UP000313312">
    <property type="component" value="Unassembled WGS sequence"/>
</dbReference>
<sequence>MKPMKIAIIGAGPRGLMMLHRLLKTLKQPAEIDLYDSFQIGGHVWRTDQPLYYLMNSTAQLVTLFNDYQEKSTTGPTFYEWSQSEAAQTFIKEQHYDQNFSKVCHSLQPNDFGPRALFGVYTQWFYQEIRENLSGNLSINFINQTVNSAAVLSKNRYEIQTDTTTITYDEVICSTGTSNNRLTNDEKSLANYADQYNLTYITPSYVNEADLTNITSDQTVLLRGLGLNFFDYLATFTTGRGGKYSYDKNQHLTYQPSGKEPKLVAGSRRGVPYYPKTMNQLPLGQHLPLYFLNWENIKTNLVDQKLSFAKFWDLFQAEIENRYYQLLIKAKYPNLNAESFTKAFQTSKDRKATIAKCNFNEEDLLDWNLLANPVAGTSITNIAAYQKILLQWVKLITDDAKLGSLHAPITGALTIFVDMRTTIQKLVAEHYFTNDDYVNKFIKEFTSFTGFLTSGPPVIRYEQLQALLEAKILTIVPPQLQVIGANHHFIARSHFYPGEIFTCDALIEARLPKTNLSLTNDKLLNSLQKDNIFSSYKIPLTDGQQFNTQAVNVAEPNFNPLDSQGELHHHLFVWGLPITGVEWMTTALPHALSDDRNFMITNQIAKQIVNH</sequence>
<evidence type="ECO:0000313" key="2">
    <source>
        <dbReference type="EMBL" id="TNK90179.1"/>
    </source>
</evidence>
<reference evidence="2 3" key="1">
    <citation type="submission" date="2018-05" db="EMBL/GenBank/DDBJ databases">
        <title>Lactobacillus sanfranciscensis Ah4 draft denome sequence.</title>
        <authorList>
            <person name="Zhang G."/>
        </authorList>
    </citation>
    <scope>NUCLEOTIDE SEQUENCE [LARGE SCALE GENOMIC DNA]</scope>
    <source>
        <strain evidence="2 3">Ah4</strain>
    </source>
</reference>
<evidence type="ECO:0000259" key="1">
    <source>
        <dbReference type="Pfam" id="PF13454"/>
    </source>
</evidence>
<dbReference type="InterPro" id="IPR036188">
    <property type="entry name" value="FAD/NAD-bd_sf"/>
</dbReference>
<dbReference type="InterPro" id="IPR052189">
    <property type="entry name" value="L-asp_N-monooxygenase_NS-form"/>
</dbReference>
<comment type="caution">
    <text evidence="2">The sequence shown here is derived from an EMBL/GenBank/DDBJ whole genome shotgun (WGS) entry which is preliminary data.</text>
</comment>
<dbReference type="InterPro" id="IPR038732">
    <property type="entry name" value="HpyO/CreE_NAD-binding"/>
</dbReference>
<dbReference type="Pfam" id="PF13454">
    <property type="entry name" value="NAD_binding_9"/>
    <property type="match status" value="1"/>
</dbReference>
<feature type="domain" description="FAD-dependent urate hydroxylase HpyO/Asp monooxygenase CreE-like FAD/NAD(P)-binding" evidence="1">
    <location>
        <begin position="7"/>
        <end position="177"/>
    </location>
</feature>
<organism evidence="2 3">
    <name type="scientific">Fructilactobacillus sanfranciscensis</name>
    <name type="common">Lactobacillus sanfranciscensis</name>
    <dbReference type="NCBI Taxonomy" id="1625"/>
    <lineage>
        <taxon>Bacteria</taxon>
        <taxon>Bacillati</taxon>
        <taxon>Bacillota</taxon>
        <taxon>Bacilli</taxon>
        <taxon>Lactobacillales</taxon>
        <taxon>Lactobacillaceae</taxon>
        <taxon>Fructilactobacillus</taxon>
    </lineage>
</organism>
<accession>A0A5C4TI40</accession>
<name>A0A5C4TI40_FRUSA</name>
<dbReference type="Gene3D" id="3.50.50.60">
    <property type="entry name" value="FAD/NAD(P)-binding domain"/>
    <property type="match status" value="2"/>
</dbReference>
<dbReference type="EMBL" id="QFCR01000015">
    <property type="protein sequence ID" value="TNK90179.1"/>
    <property type="molecule type" value="Genomic_DNA"/>
</dbReference>
<gene>
    <name evidence="2" type="ORF">DID87_05155</name>
</gene>
<dbReference type="PANTHER" id="PTHR40254:SF1">
    <property type="entry name" value="BLR0577 PROTEIN"/>
    <property type="match status" value="1"/>
</dbReference>
<proteinExistence type="predicted"/>